<name>A0ACC1KPP7_9FUNG</name>
<evidence type="ECO:0000313" key="1">
    <source>
        <dbReference type="EMBL" id="KAJ2792740.1"/>
    </source>
</evidence>
<protein>
    <submittedName>
        <fullName evidence="1">Uncharacterized protein</fullName>
    </submittedName>
</protein>
<dbReference type="EMBL" id="JANBUK010000008">
    <property type="protein sequence ID" value="KAJ2792740.1"/>
    <property type="molecule type" value="Genomic_DNA"/>
</dbReference>
<sequence>MVSVSSVALTLLAVPAVLAQFLGGGMVGSESVSSGSYYNSETSFMPGVGGMGYGGMGYGGIGYGGMGYGGMGYGGMGYGGVGYGGLGGYGGYGGYGMMGYGGYGGLGGYGYGRGVGVVGASTGGAAIIGPSGSIIVGPQSAGGTFF</sequence>
<proteinExistence type="predicted"/>
<gene>
    <name evidence="1" type="ORF">GGI18_000161</name>
</gene>
<organism evidence="1 2">
    <name type="scientific">Coemansia linderi</name>
    <dbReference type="NCBI Taxonomy" id="2663919"/>
    <lineage>
        <taxon>Eukaryota</taxon>
        <taxon>Fungi</taxon>
        <taxon>Fungi incertae sedis</taxon>
        <taxon>Zoopagomycota</taxon>
        <taxon>Kickxellomycotina</taxon>
        <taxon>Kickxellomycetes</taxon>
        <taxon>Kickxellales</taxon>
        <taxon>Kickxellaceae</taxon>
        <taxon>Coemansia</taxon>
    </lineage>
</organism>
<comment type="caution">
    <text evidence="1">The sequence shown here is derived from an EMBL/GenBank/DDBJ whole genome shotgun (WGS) entry which is preliminary data.</text>
</comment>
<accession>A0ACC1KPP7</accession>
<evidence type="ECO:0000313" key="2">
    <source>
        <dbReference type="Proteomes" id="UP001140066"/>
    </source>
</evidence>
<reference evidence="1" key="1">
    <citation type="submission" date="2022-07" db="EMBL/GenBank/DDBJ databases">
        <title>Phylogenomic reconstructions and comparative analyses of Kickxellomycotina fungi.</title>
        <authorList>
            <person name="Reynolds N.K."/>
            <person name="Stajich J.E."/>
            <person name="Barry K."/>
            <person name="Grigoriev I.V."/>
            <person name="Crous P."/>
            <person name="Smith M.E."/>
        </authorList>
    </citation>
    <scope>NUCLEOTIDE SEQUENCE</scope>
    <source>
        <strain evidence="1">BCRC 34191</strain>
    </source>
</reference>
<dbReference type="Proteomes" id="UP001140066">
    <property type="component" value="Unassembled WGS sequence"/>
</dbReference>
<keyword evidence="2" id="KW-1185">Reference proteome</keyword>